<dbReference type="SUPFAM" id="SSF52540">
    <property type="entry name" value="P-loop containing nucleoside triphosphate hydrolases"/>
    <property type="match status" value="1"/>
</dbReference>
<dbReference type="Gene3D" id="3.40.50.300">
    <property type="entry name" value="P-loop containing nucleotide triphosphate hydrolases"/>
    <property type="match status" value="1"/>
</dbReference>
<dbReference type="EMBL" id="AAMO01000010">
    <property type="protein sequence ID" value="EAQ01861.1"/>
    <property type="molecule type" value="Genomic_DNA"/>
</dbReference>
<sequence length="216" mass="23725">MSGAARVVNLGLPKSGTTTLGRALRRSGMTTADHRIQDRQATAQASAGAYVADLLYAGYFGSGDPLEKLAGFDALSEISVLRERQPAWPQMDHGIISAIRDRHPEVYFVASWRDPREISESMLNWTNMVARMERAALPGLPVGYGAGEAERIRWIEAHYAFLETVMSGDRRFLILDVAAPDARERLAGFLGRDLPWWGQANRNPRAKASRDGATAG</sequence>
<dbReference type="InterPro" id="IPR027417">
    <property type="entry name" value="P-loop_NTPase"/>
</dbReference>
<name>A3U1S7_PSEBH</name>
<dbReference type="STRING" id="252305.OB2597_00550"/>
<dbReference type="PANTHER" id="PTHR36978">
    <property type="entry name" value="P-LOOP CONTAINING NUCLEOTIDE TRIPHOSPHATE HYDROLASE"/>
    <property type="match status" value="1"/>
</dbReference>
<dbReference type="Proteomes" id="UP000004318">
    <property type="component" value="Unassembled WGS sequence"/>
</dbReference>
<evidence type="ECO:0000313" key="1">
    <source>
        <dbReference type="EMBL" id="EAQ01861.1"/>
    </source>
</evidence>
<evidence type="ECO:0008006" key="3">
    <source>
        <dbReference type="Google" id="ProtNLM"/>
    </source>
</evidence>
<dbReference type="PANTHER" id="PTHR36978:SF4">
    <property type="entry name" value="P-LOOP CONTAINING NUCLEOSIDE TRIPHOSPHATE HYDROLASE PROTEIN"/>
    <property type="match status" value="1"/>
</dbReference>
<dbReference type="OrthoDB" id="7833823at2"/>
<comment type="caution">
    <text evidence="1">The sequence shown here is derived from an EMBL/GenBank/DDBJ whole genome shotgun (WGS) entry which is preliminary data.</text>
</comment>
<dbReference type="HOGENOM" id="CLU_1209084_0_0_5"/>
<accession>A3U1S7</accession>
<keyword evidence="2" id="KW-1185">Reference proteome</keyword>
<protein>
    <recommendedName>
        <fullName evidence="3">Sulfotransferase family protein</fullName>
    </recommendedName>
</protein>
<organism evidence="1 2">
    <name type="scientific">Pseudooceanicola batsensis (strain ATCC BAA-863 / DSM 15984 / KCTC 12145 / HTCC2597)</name>
    <name type="common">Oceanicola batsensis</name>
    <dbReference type="NCBI Taxonomy" id="252305"/>
    <lineage>
        <taxon>Bacteria</taxon>
        <taxon>Pseudomonadati</taxon>
        <taxon>Pseudomonadota</taxon>
        <taxon>Alphaproteobacteria</taxon>
        <taxon>Rhodobacterales</taxon>
        <taxon>Paracoccaceae</taxon>
        <taxon>Pseudooceanicola</taxon>
    </lineage>
</organism>
<reference evidence="1 2" key="1">
    <citation type="journal article" date="2010" name="J. Bacteriol.">
        <title>Genome sequences of Oceanicola granulosus HTCC2516(T) and Oceanicola batsensis HTCC2597(TDelta).</title>
        <authorList>
            <person name="Thrash J.C."/>
            <person name="Cho J.C."/>
            <person name="Vergin K.L."/>
            <person name="Giovannoni S.J."/>
        </authorList>
    </citation>
    <scope>NUCLEOTIDE SEQUENCE [LARGE SCALE GENOMIC DNA]</scope>
    <source>
        <strain evidence="2">ATCC BAA-863 / DSM 15984 / KCTC 12145 / HTCC2597</strain>
    </source>
</reference>
<dbReference type="eggNOG" id="COG3914">
    <property type="taxonomic scope" value="Bacteria"/>
</dbReference>
<gene>
    <name evidence="1" type="ORF">OB2597_00550</name>
</gene>
<dbReference type="AlphaFoldDB" id="A3U1S7"/>
<dbReference type="RefSeq" id="WP_009804364.1">
    <property type="nucleotide sequence ID" value="NZ_CH724131.1"/>
</dbReference>
<proteinExistence type="predicted"/>
<evidence type="ECO:0000313" key="2">
    <source>
        <dbReference type="Proteomes" id="UP000004318"/>
    </source>
</evidence>